<proteinExistence type="predicted"/>
<reference evidence="3" key="1">
    <citation type="submission" date="2023-07" db="EMBL/GenBank/DDBJ databases">
        <title>Whole genome shotgun sequence of Streptomyces cacaoi subsp. asoensis NBRC 13813.</title>
        <authorList>
            <person name="Komaki H."/>
            <person name="Tamura T."/>
        </authorList>
    </citation>
    <scope>NUCLEOTIDE SEQUENCE [LARGE SCALE GENOMIC DNA]</scope>
    <source>
        <strain evidence="3">NBRC 13813</strain>
    </source>
</reference>
<keyword evidence="3" id="KW-1185">Reference proteome</keyword>
<evidence type="ECO:0000256" key="1">
    <source>
        <dbReference type="SAM" id="MobiDB-lite"/>
    </source>
</evidence>
<organism evidence="2 3">
    <name type="scientific">Streptomyces asoensis</name>
    <dbReference type="NCBI Taxonomy" id="249586"/>
    <lineage>
        <taxon>Bacteria</taxon>
        <taxon>Bacillati</taxon>
        <taxon>Actinomycetota</taxon>
        <taxon>Actinomycetes</taxon>
        <taxon>Kitasatosporales</taxon>
        <taxon>Streptomycetaceae</taxon>
        <taxon>Streptomyces</taxon>
    </lineage>
</organism>
<feature type="region of interest" description="Disordered" evidence="1">
    <location>
        <begin position="1"/>
        <end position="29"/>
    </location>
</feature>
<evidence type="ECO:0000313" key="2">
    <source>
        <dbReference type="EMBL" id="GHI65323.1"/>
    </source>
</evidence>
<name>A0ABQ3SB25_9ACTN</name>
<evidence type="ECO:0000313" key="3">
    <source>
        <dbReference type="Proteomes" id="UP000649259"/>
    </source>
</evidence>
<comment type="caution">
    <text evidence="2">The sequence shown here is derived from an EMBL/GenBank/DDBJ whole genome shotgun (WGS) entry which is preliminary data.</text>
</comment>
<accession>A0ABQ3SB25</accession>
<sequence length="65" mass="6909">MVDAGDIGRLSGQGFYKHRNRTGPMGLTPASEFGIGSLTDGNLRPLHAVRGCNTGHHTAEHETHA</sequence>
<gene>
    <name evidence="2" type="ORF">Saso_69730</name>
</gene>
<protein>
    <submittedName>
        <fullName evidence="2">Uncharacterized protein</fullName>
    </submittedName>
</protein>
<dbReference type="EMBL" id="BNEB01000005">
    <property type="protein sequence ID" value="GHI65323.1"/>
    <property type="molecule type" value="Genomic_DNA"/>
</dbReference>
<dbReference type="Proteomes" id="UP000649259">
    <property type="component" value="Unassembled WGS sequence"/>
</dbReference>